<evidence type="ECO:0000313" key="3">
    <source>
        <dbReference type="Proteomes" id="UP000193303"/>
    </source>
</evidence>
<evidence type="ECO:0000256" key="1">
    <source>
        <dbReference type="SAM" id="SignalP"/>
    </source>
</evidence>
<organism evidence="2 3">
    <name type="scientific">Neisseria dumasiana</name>
    <dbReference type="NCBI Taxonomy" id="1931275"/>
    <lineage>
        <taxon>Bacteria</taxon>
        <taxon>Pseudomonadati</taxon>
        <taxon>Pseudomonadota</taxon>
        <taxon>Betaproteobacteria</taxon>
        <taxon>Neisseriales</taxon>
        <taxon>Neisseriaceae</taxon>
        <taxon>Neisseria</taxon>
    </lineage>
</organism>
<dbReference type="InterPro" id="IPR002816">
    <property type="entry name" value="TraB/PrgY/GumN_fam"/>
</dbReference>
<proteinExistence type="predicted"/>
<protein>
    <recommendedName>
        <fullName evidence="4">TraB/GumN family protein</fullName>
    </recommendedName>
</protein>
<name>A0A1X3DI40_9NEIS</name>
<evidence type="ECO:0000313" key="2">
    <source>
        <dbReference type="EMBL" id="OSI21658.1"/>
    </source>
</evidence>
<dbReference type="Proteomes" id="UP000193303">
    <property type="component" value="Unassembled WGS sequence"/>
</dbReference>
<dbReference type="OrthoDB" id="9025834at2"/>
<dbReference type="EMBL" id="MTAB01000011">
    <property type="protein sequence ID" value="OSI21658.1"/>
    <property type="molecule type" value="Genomic_DNA"/>
</dbReference>
<keyword evidence="1" id="KW-0732">Signal</keyword>
<dbReference type="PANTHER" id="PTHR40590:SF1">
    <property type="entry name" value="CYTOPLASMIC PROTEIN"/>
    <property type="match status" value="1"/>
</dbReference>
<dbReference type="Pfam" id="PF01963">
    <property type="entry name" value="TraB_PrgY_gumN"/>
    <property type="match status" value="1"/>
</dbReference>
<dbReference type="InterPro" id="IPR047111">
    <property type="entry name" value="YbaP-like"/>
</dbReference>
<sequence length="322" mass="35950">MVGFKKHFIKFAGACALLVSLPFAHAESAAFNWHTPQLTSNLWKISKAGQPDSYLLGTIHLGKENKQLSAQAKALLNQTDKLVTEVDMLPDEQAAEEIAAYMGQKMISPKSLREALGEKDFAGLKRYFDRSPTLSAFSPVLENLKPWAAVLAAIERHPKGYSAEKGADILLAQAAQKSGKPRGHLETIQDVFDHSEKLSDDLALALLRSVVKHQAQDDADVRTLHRLYVENRFKDASAYMDKQLSKPRMQPKYVAAARKWMEQDLLSARNRAWMPEIKKNTAKQKTLIAVGMGHLVSSEGLIEQLRRSGYTVTPQPALKIWH</sequence>
<dbReference type="CDD" id="cd14789">
    <property type="entry name" value="Tiki"/>
    <property type="match status" value="1"/>
</dbReference>
<dbReference type="AlphaFoldDB" id="A0A1X3DI40"/>
<accession>A0A1X3DI40</accession>
<dbReference type="PANTHER" id="PTHR40590">
    <property type="entry name" value="CYTOPLASMIC PROTEIN-RELATED"/>
    <property type="match status" value="1"/>
</dbReference>
<feature type="signal peptide" evidence="1">
    <location>
        <begin position="1"/>
        <end position="26"/>
    </location>
</feature>
<gene>
    <name evidence="2" type="ORF">BV912_06290</name>
</gene>
<dbReference type="STRING" id="1931275.BV914_01005"/>
<dbReference type="RefSeq" id="WP_085359222.1">
    <property type="nucleotide sequence ID" value="NZ_MTAB01000011.1"/>
</dbReference>
<feature type="chain" id="PRO_5013253620" description="TraB/GumN family protein" evidence="1">
    <location>
        <begin position="27"/>
        <end position="322"/>
    </location>
</feature>
<comment type="caution">
    <text evidence="2">The sequence shown here is derived from an EMBL/GenBank/DDBJ whole genome shotgun (WGS) entry which is preliminary data.</text>
</comment>
<reference evidence="3" key="1">
    <citation type="submission" date="2017-01" db="EMBL/GenBank/DDBJ databases">
        <authorList>
            <person name="Mah S.A."/>
            <person name="Swanson W.J."/>
            <person name="Moy G.W."/>
            <person name="Vacquier V.D."/>
        </authorList>
    </citation>
    <scope>NUCLEOTIDE SEQUENCE [LARGE SCALE GENOMIC DNA]</scope>
    <source>
        <strain evidence="3">124861</strain>
    </source>
</reference>
<evidence type="ECO:0008006" key="4">
    <source>
        <dbReference type="Google" id="ProtNLM"/>
    </source>
</evidence>